<evidence type="ECO:0000256" key="11">
    <source>
        <dbReference type="ARBA" id="ARBA00023235"/>
    </source>
</evidence>
<evidence type="ECO:0000256" key="4">
    <source>
        <dbReference type="ARBA" id="ARBA00022562"/>
    </source>
</evidence>
<protein>
    <recommendedName>
        <fullName evidence="15 16">Replication protein E1</fullName>
        <ecNumber evidence="15 16">5.6.2.4</ecNumber>
    </recommendedName>
    <alternativeName>
        <fullName evidence="15">ATP-dependent helicase E1</fullName>
    </alternativeName>
    <alternativeName>
        <fullName evidence="15">DNA 3'-5' helicase E1</fullName>
    </alternativeName>
</protein>
<dbReference type="GO" id="GO:0043138">
    <property type="term" value="F:3'-5' DNA helicase activity"/>
    <property type="evidence" value="ECO:0007669"/>
    <property type="project" value="UniProtKB-UniRule"/>
</dbReference>
<dbReference type="EC" id="5.6.2.4" evidence="15 16"/>
<dbReference type="Pfam" id="PF00519">
    <property type="entry name" value="PPV_E1_C"/>
    <property type="match status" value="1"/>
</dbReference>
<dbReference type="GO" id="GO:0042025">
    <property type="term" value="C:host cell nucleus"/>
    <property type="evidence" value="ECO:0007669"/>
    <property type="project" value="UniProtKB-SubCell"/>
</dbReference>
<keyword evidence="8 15" id="KW-0347">Helicase</keyword>
<keyword evidence="3 15" id="KW-0597">Phosphoprotein</keyword>
<evidence type="ECO:0000256" key="6">
    <source>
        <dbReference type="ARBA" id="ARBA00022741"/>
    </source>
</evidence>
<keyword evidence="10 15" id="KW-0238">DNA-binding</keyword>
<dbReference type="Proteomes" id="UP000201393">
    <property type="component" value="Segment"/>
</dbReference>
<keyword evidence="7 15" id="KW-0378">Hydrolase</keyword>
<comment type="caution">
    <text evidence="15">Lacks conserved residue(s) required for the propagation of feature annotation.</text>
</comment>
<evidence type="ECO:0000313" key="20">
    <source>
        <dbReference type="Proteomes" id="UP000201393"/>
    </source>
</evidence>
<dbReference type="GO" id="GO:0005524">
    <property type="term" value="F:ATP binding"/>
    <property type="evidence" value="ECO:0007669"/>
    <property type="project" value="UniProtKB-UniRule"/>
</dbReference>
<dbReference type="Gene3D" id="3.40.50.300">
    <property type="entry name" value="P-loop containing nucleotide triphosphate hydrolases"/>
    <property type="match status" value="1"/>
</dbReference>
<dbReference type="GO" id="GO:0016887">
    <property type="term" value="F:ATP hydrolysis activity"/>
    <property type="evidence" value="ECO:0007669"/>
    <property type="project" value="RHEA"/>
</dbReference>
<dbReference type="GO" id="GO:0003677">
    <property type="term" value="F:DNA binding"/>
    <property type="evidence" value="ECO:0007669"/>
    <property type="project" value="UniProtKB-UniRule"/>
</dbReference>
<keyword evidence="4 15" id="KW-1048">Host nucleus</keyword>
<evidence type="ECO:0000259" key="18">
    <source>
        <dbReference type="PROSITE" id="PS51206"/>
    </source>
</evidence>
<dbReference type="InterPro" id="IPR046832">
    <property type="entry name" value="PPV_E1_DBD"/>
</dbReference>
<feature type="short sequence motif" description="Nuclear export signal" evidence="15">
    <location>
        <begin position="93"/>
        <end position="102"/>
    </location>
</feature>
<comment type="PTM">
    <text evidence="15">Phosphorylated.</text>
</comment>
<comment type="catalytic activity">
    <reaction evidence="13 15 16">
        <text>ATP + H2O = ADP + phosphate + H(+)</text>
        <dbReference type="Rhea" id="RHEA:13065"/>
        <dbReference type="ChEBI" id="CHEBI:15377"/>
        <dbReference type="ChEBI" id="CHEBI:15378"/>
        <dbReference type="ChEBI" id="CHEBI:30616"/>
        <dbReference type="ChEBI" id="CHEBI:43474"/>
        <dbReference type="ChEBI" id="CHEBI:456216"/>
        <dbReference type="EC" id="5.6.2.4"/>
    </reaction>
</comment>
<proteinExistence type="inferred from homology"/>
<keyword evidence="11 15" id="KW-0413">Isomerase</keyword>
<feature type="cross-link" description="Glycyl lysine isopeptide (Lys-Gly) (interchain with G-Cter in SUMO)" evidence="15">
    <location>
        <position position="505"/>
    </location>
</feature>
<accession>A0A220IGF9</accession>
<keyword evidence="9 15" id="KW-0067">ATP-binding</keyword>
<dbReference type="SUPFAM" id="SSF52540">
    <property type="entry name" value="P-loop containing nucleoside triphosphate hydrolases"/>
    <property type="match status" value="1"/>
</dbReference>
<organism evidence="19 20">
    <name type="scientific">Ailuropoda melanoleuca papillomavirus 4</name>
    <dbReference type="NCBI Taxonomy" id="2016453"/>
    <lineage>
        <taxon>Viruses</taxon>
        <taxon>Monodnaviria</taxon>
        <taxon>Shotokuvirae</taxon>
        <taxon>Cossaviricota</taxon>
        <taxon>Papovaviricetes</taxon>
        <taxon>Zurhausenvirales</taxon>
        <taxon>Papillomaviridae</taxon>
        <taxon>Firstpapillomavirinae</taxon>
        <taxon>Dyonupapillomavirus</taxon>
        <taxon>Dyonupapillomavirus 1</taxon>
    </lineage>
</organism>
<comment type="function">
    <text evidence="16">ATP-dependent DNA helicase required for initiation of viral DNA replication. It forms a complex with the viral E2 protein. The E1-E2 complex binds to the replication origin which contains binding sites for both proteins.</text>
</comment>
<feature type="binding site" evidence="15">
    <location>
        <begin position="424"/>
        <end position="431"/>
    </location>
    <ligand>
        <name>ATP</name>
        <dbReference type="ChEBI" id="CHEBI:30616"/>
    </ligand>
</feature>
<evidence type="ECO:0000256" key="3">
    <source>
        <dbReference type="ARBA" id="ARBA00022553"/>
    </source>
</evidence>
<evidence type="ECO:0000313" key="19">
    <source>
        <dbReference type="EMBL" id="ASH99071.1"/>
    </source>
</evidence>
<feature type="domain" description="SF3 helicase" evidence="18">
    <location>
        <begin position="398"/>
        <end position="548"/>
    </location>
</feature>
<dbReference type="Pfam" id="PF20450">
    <property type="entry name" value="PPV_E1_DBD"/>
    <property type="match status" value="1"/>
</dbReference>
<sequence length="596" mass="68393">MEDKGTVSTNEDLNDWVFVEAECSDVDESFEELFDKSSTSDLSDFVDHAAVSDCQGISLQLFRQQEFAETEEQLMHLKRKYIHSPEQKAVVDLSPRLESISLSPRRGKKAKKQLFGTKDSDEVDNTVTQRLSEVDVRVRGENGVEALLSSKNQRAFAYAKFKANFGISFSELVRNFKCDKTCSLDWVVCGLYLNDSRAEAAKTVLQDYCNYIYFAQMGSCTLMLLNFKTQKCRETLLKLLKTLLKLETCQILAEPPRARSAACALYWYNRGLANGAFTFGSLPDWIAKQTLLSHHLASEKPFDLSTMIQWAYDNEAFEESEIAYQYALQAETDENAAAFLNSNNQAKHVKDCATMCRYYRKAEMQRMTMSDWIFKMSKGFEDSESWKEIVKFLRYQCIEFISFLAVFKRFLRGVPKKNCLVIWGPPNTGKSMFCMSLLSFLKGKVISYVNSKSQFWLQPLSDAKIGLLDDATKPCWDYFDIFMRNALDGNTISIDCKHKAPLQLKCPPLLITTNINLMGDERWKYLRSRVSCFCFATEFPLKEDGAPGYTLNDKSWASFFKRFWKHLELSDQEEEGEDGDSQRALRLCTRSTPHTV</sequence>
<dbReference type="Pfam" id="PF00524">
    <property type="entry name" value="PPV_E1_N"/>
    <property type="match status" value="1"/>
</dbReference>
<dbReference type="Gene3D" id="3.40.1310.10">
    <property type="match status" value="1"/>
</dbReference>
<dbReference type="HAMAP" id="MF_04000">
    <property type="entry name" value="PPV_E1"/>
    <property type="match status" value="1"/>
</dbReference>
<comment type="subunit">
    <text evidence="15">Can form hexamers. Interacts with E2 protein; this interaction increases E1 DNA binding specificity. Interacts with host DNA polymerase subunit POLA2. Interacts with host single stranded DNA-binding protein RPA1. Interacts with host TOP1; this interaction stimulates the enzymatic activity of TOP1.</text>
</comment>
<evidence type="ECO:0000256" key="2">
    <source>
        <dbReference type="ARBA" id="ARBA00022518"/>
    </source>
</evidence>
<feature type="modified residue" description="Phosphoserine; by host" evidence="15">
    <location>
        <position position="84"/>
    </location>
</feature>
<evidence type="ECO:0000256" key="1">
    <source>
        <dbReference type="ARBA" id="ARBA00004147"/>
    </source>
</evidence>
<dbReference type="EMBL" id="MF327538">
    <property type="protein sequence ID" value="ASH99071.1"/>
    <property type="molecule type" value="Genomic_DNA"/>
</dbReference>
<evidence type="ECO:0000256" key="14">
    <source>
        <dbReference type="ARBA" id="ARBA00093297"/>
    </source>
</evidence>
<dbReference type="InterPro" id="IPR027417">
    <property type="entry name" value="P-loop_NTPase"/>
</dbReference>
<feature type="short sequence motif" description="Nuclear localization signal" evidence="15">
    <location>
        <begin position="78"/>
        <end position="80"/>
    </location>
</feature>
<evidence type="ECO:0000256" key="12">
    <source>
        <dbReference type="ARBA" id="ARBA00034617"/>
    </source>
</evidence>
<dbReference type="InterPro" id="IPR014000">
    <property type="entry name" value="PPV_DNA_helicase_E1_N"/>
</dbReference>
<dbReference type="PIRSF" id="PIRSF003383">
    <property type="entry name" value="Rep_E1_papillomaV"/>
    <property type="match status" value="1"/>
</dbReference>
<evidence type="ECO:0000256" key="7">
    <source>
        <dbReference type="ARBA" id="ARBA00022801"/>
    </source>
</evidence>
<comment type="PTM">
    <text evidence="15">Sumoylated.</text>
</comment>
<evidence type="ECO:0000256" key="10">
    <source>
        <dbReference type="ARBA" id="ARBA00023125"/>
    </source>
</evidence>
<comment type="subcellular location">
    <subcellularLocation>
        <location evidence="1 15">Host nucleus</location>
    </subcellularLocation>
</comment>
<keyword evidence="6 15" id="KW-0547">Nucleotide-binding</keyword>
<reference evidence="20" key="1">
    <citation type="submission" date="2017-06" db="EMBL/GenBank/DDBJ databases">
        <title>Comparison of the viromes in a wild diseased and healthy captive giant pandas.</title>
        <authorList>
            <person name="Zhang W."/>
        </authorList>
    </citation>
    <scope>NUCLEOTIDE SEQUENCE [LARGE SCALE GENOMIC DNA]</scope>
    <source>
        <strain evidence="20">gpam004</strain>
    </source>
</reference>
<keyword evidence="15" id="KW-0832">Ubl conjugation</keyword>
<dbReference type="PROSITE" id="PS51206">
    <property type="entry name" value="SF3_HELICASE_1"/>
    <property type="match status" value="1"/>
</dbReference>
<dbReference type="InterPro" id="IPR016393">
    <property type="entry name" value="Rep_E1_papillomaV"/>
</dbReference>
<dbReference type="SUPFAM" id="SSF55464">
    <property type="entry name" value="Origin of replication-binding domain, RBD-like"/>
    <property type="match status" value="1"/>
</dbReference>
<feature type="region of interest" description="Disordered" evidence="17">
    <location>
        <begin position="574"/>
        <end position="596"/>
    </location>
</feature>
<dbReference type="OrthoDB" id="4795at10239"/>
<name>A0A220IGF9_9PAPI</name>
<comment type="similarity">
    <text evidence="15 16">Belongs to the papillomaviridae E1 protein family.</text>
</comment>
<comment type="function">
    <text evidence="14 15">ATP-dependent DNA 3'-5' helicase required for initiation of viral DNA replication. It forms a complex with the viral E2 protein. The E1-E2 complex binds to the replication origin which contains binding sites for both proteins. During the initial step, a dimer of E1 interacts with a dimer of protein E2 leading to a complex that binds the viral origin of replication with high specificity. Then, a second dimer of E1 displaces the E2 dimer in an ATP-dependent manner to form the E1 tetramer. Following this, two E1 monomers are added to each half of the site, which results in the formation of two E1 trimers on the viral ori. Subsequently, two hexamers will be created. The double hexamer acts as a bi-directional helicase machinery and unwinds the viral DNA and then recruits the host DNA polymerase to start replication.</text>
</comment>
<dbReference type="InterPro" id="IPR037102">
    <property type="entry name" value="Znf_lg_T-Ag_D1_dom_sf"/>
</dbReference>
<comment type="catalytic activity">
    <reaction evidence="12 15">
        <text>Couples ATP hydrolysis with the unwinding of duplex DNA by translocating in the 3'-5' direction.</text>
        <dbReference type="EC" id="5.6.2.4"/>
    </reaction>
</comment>
<dbReference type="Gene3D" id="1.10.10.510">
    <property type="entry name" value="Zinc finger, large T-antigen D1 domain"/>
    <property type="match status" value="1"/>
</dbReference>
<gene>
    <name evidence="15" type="primary">E1</name>
</gene>
<feature type="modified residue" description="Phosphoserine; by host" evidence="15">
    <location>
        <position position="94"/>
    </location>
</feature>
<evidence type="ECO:0000256" key="8">
    <source>
        <dbReference type="ARBA" id="ARBA00022806"/>
    </source>
</evidence>
<dbReference type="GO" id="GO:0006260">
    <property type="term" value="P:DNA replication"/>
    <property type="evidence" value="ECO:0007669"/>
    <property type="project" value="UniProtKB-UniRule"/>
</dbReference>
<dbReference type="InterPro" id="IPR046935">
    <property type="entry name" value="PPV_E1_DBD_sf"/>
</dbReference>
<evidence type="ECO:0000256" key="16">
    <source>
        <dbReference type="PIRNR" id="PIRNR003383"/>
    </source>
</evidence>
<keyword evidence="2 15" id="KW-0244">Early protein</keyword>
<keyword evidence="5 15" id="KW-0235">DNA replication</keyword>
<dbReference type="InterPro" id="IPR001177">
    <property type="entry name" value="PPV_DNA_helicase_E1_C"/>
</dbReference>
<evidence type="ECO:0000256" key="13">
    <source>
        <dbReference type="ARBA" id="ARBA00048988"/>
    </source>
</evidence>
<dbReference type="InterPro" id="IPR014015">
    <property type="entry name" value="Helicase_SF3_DNA-vir"/>
</dbReference>
<evidence type="ECO:0000256" key="9">
    <source>
        <dbReference type="ARBA" id="ARBA00022840"/>
    </source>
</evidence>
<evidence type="ECO:0000256" key="15">
    <source>
        <dbReference type="HAMAP-Rule" id="MF_04000"/>
    </source>
</evidence>
<keyword evidence="15" id="KW-1017">Isopeptide bond</keyword>
<evidence type="ECO:0000256" key="5">
    <source>
        <dbReference type="ARBA" id="ARBA00022705"/>
    </source>
</evidence>
<evidence type="ECO:0000256" key="17">
    <source>
        <dbReference type="SAM" id="MobiDB-lite"/>
    </source>
</evidence>